<protein>
    <recommendedName>
        <fullName evidence="2">DUF6850 domain-containing protein</fullName>
    </recommendedName>
</protein>
<reference evidence="3 4" key="1">
    <citation type="journal article" date="2016" name="DNA Res.">
        <title>The complete genome sequencing of Prevotella intermedia strain OMA14 and a subsequent fine-scale, intra-species genomic comparison reveal an unusual amplification of conjugative and mobile transposons and identify a novel Prevotella-lineage-specific repeat.</title>
        <authorList>
            <person name="Naito M."/>
            <person name="Ogura Y."/>
            <person name="Itoh T."/>
            <person name="Shoji M."/>
            <person name="Okamoto M."/>
            <person name="Hayashi T."/>
            <person name="Nakayama K."/>
        </authorList>
    </citation>
    <scope>NUCLEOTIDE SEQUENCE [LARGE SCALE GENOMIC DNA]</scope>
    <source>
        <strain evidence="3 4">OMA14</strain>
    </source>
</reference>
<feature type="domain" description="DUF6850" evidence="2">
    <location>
        <begin position="63"/>
        <end position="547"/>
    </location>
</feature>
<proteinExistence type="predicted"/>
<gene>
    <name evidence="3" type="ORF">PIOMA14_II_0430</name>
</gene>
<evidence type="ECO:0000256" key="1">
    <source>
        <dbReference type="SAM" id="SignalP"/>
    </source>
</evidence>
<dbReference type="Pfam" id="PF21012">
    <property type="entry name" value="DUF6850"/>
    <property type="match status" value="1"/>
</dbReference>
<organism evidence="3 4">
    <name type="scientific">Prevotella intermedia</name>
    <dbReference type="NCBI Taxonomy" id="28131"/>
    <lineage>
        <taxon>Bacteria</taxon>
        <taxon>Pseudomonadati</taxon>
        <taxon>Bacteroidota</taxon>
        <taxon>Bacteroidia</taxon>
        <taxon>Bacteroidales</taxon>
        <taxon>Prevotellaceae</taxon>
        <taxon>Prevotella</taxon>
    </lineage>
</organism>
<evidence type="ECO:0000313" key="3">
    <source>
        <dbReference type="EMBL" id="BAU18935.1"/>
    </source>
</evidence>
<dbReference type="AlphaFoldDB" id="A0A0T7APD0"/>
<dbReference type="InterPro" id="IPR049236">
    <property type="entry name" value="DUF6850"/>
</dbReference>
<feature type="chain" id="PRO_5006677941" description="DUF6850 domain-containing protein" evidence="1">
    <location>
        <begin position="36"/>
        <end position="549"/>
    </location>
</feature>
<sequence length="549" mass="62553">MDNNIFSTHTKLRIPSVLQGWTALLLALVALPALAQTPTDTLQGEQGYRFRSLMQLWRNTNNAAGLSLDNSSNRGYAAIGYQHRGGNYHRVQEGNMANSLQFVTERYQQLGEYLYGYGKVDFRLGRTKNRAFADQYRPYNANPYQSGSAIAGSYDNQDFDIVAAVGTVPIFGWRFGMQLNYQLGDLARLRDPRSRSQLLDYRLTPSMSYTFDRHTIGLAGYYDRRKEKMGSLTTVQSDATLTYYLFSGMENATGTIGGYSSFNREWVNHTLGTELNYGFRTDAFHTLNTLGISRGEEYVYGTYKYEPGRYFSYIYNVQSQNRLRTGSVIHQADLQAQWQQAYADEYRQQLVITKDPATGITSYRYDRLLEFRKRYQVRTFDLSFRYRANFLSSPQLLGTSASGFKHPNSETIRAYTGFSIDAHTAQNRHLLPFSESDYGRINFQLEDGISLFKHRIMADMTLGYSLSTRAKLSLADPSAVLAQGVWLKDLPYYDANLVHGSLQVMYQFPLTIKRSRSLWFVKAFGDFTSANTAGHPTLYNIGISIGMFN</sequence>
<feature type="signal peptide" evidence="1">
    <location>
        <begin position="1"/>
        <end position="35"/>
    </location>
</feature>
<dbReference type="Proteomes" id="UP000217431">
    <property type="component" value="Chromosome II"/>
</dbReference>
<dbReference type="EMBL" id="AP014598">
    <property type="protein sequence ID" value="BAU18935.1"/>
    <property type="molecule type" value="Genomic_DNA"/>
</dbReference>
<accession>A0A0T7APD0</accession>
<keyword evidence="1" id="KW-0732">Signal</keyword>
<evidence type="ECO:0000259" key="2">
    <source>
        <dbReference type="Pfam" id="PF21012"/>
    </source>
</evidence>
<name>A0A0T7APD0_PREIN</name>
<dbReference type="RefSeq" id="WP_096408956.1">
    <property type="nucleotide sequence ID" value="NZ_AP014598.1"/>
</dbReference>
<evidence type="ECO:0000313" key="4">
    <source>
        <dbReference type="Proteomes" id="UP000217431"/>
    </source>
</evidence>